<dbReference type="Proteomes" id="UP001231189">
    <property type="component" value="Unassembled WGS sequence"/>
</dbReference>
<dbReference type="SUPFAM" id="SSF53098">
    <property type="entry name" value="Ribonuclease H-like"/>
    <property type="match status" value="1"/>
</dbReference>
<comment type="caution">
    <text evidence="2">The sequence shown here is derived from an EMBL/GenBank/DDBJ whole genome shotgun (WGS) entry which is preliminary data.</text>
</comment>
<dbReference type="AlphaFoldDB" id="A0AAD8SJL8"/>
<evidence type="ECO:0000259" key="1">
    <source>
        <dbReference type="Pfam" id="PF14372"/>
    </source>
</evidence>
<dbReference type="EMBL" id="JAUUTY010000004">
    <property type="protein sequence ID" value="KAK1652080.1"/>
    <property type="molecule type" value="Genomic_DNA"/>
</dbReference>
<dbReference type="GO" id="GO:0003677">
    <property type="term" value="F:DNA binding"/>
    <property type="evidence" value="ECO:0007669"/>
    <property type="project" value="InterPro"/>
</dbReference>
<dbReference type="InterPro" id="IPR025525">
    <property type="entry name" value="hAT-like_transposase_RNase-H"/>
</dbReference>
<gene>
    <name evidence="2" type="ORF">QYE76_069885</name>
</gene>
<sequence length="149" mass="16877">MAVATVLDPRFKLHILQALFQNLYGYEHAVKEVAKIRQLMLSLLDEYQQPSDVAMPNIEITSTGGGGVDEVYEIFDEYMNSKPAASASQVRTELDLYLEEDPLPRTQELDIIGWWKFGGEIHGDLLAVQNVLEDEQEEMDSNESIVTEE</sequence>
<reference evidence="2" key="1">
    <citation type="submission" date="2023-07" db="EMBL/GenBank/DDBJ databases">
        <title>A chromosome-level genome assembly of Lolium multiflorum.</title>
        <authorList>
            <person name="Chen Y."/>
            <person name="Copetti D."/>
            <person name="Kolliker R."/>
            <person name="Studer B."/>
        </authorList>
    </citation>
    <scope>NUCLEOTIDE SEQUENCE</scope>
    <source>
        <strain evidence="2">02402/16</strain>
        <tissue evidence="2">Leaf</tissue>
    </source>
</reference>
<feature type="domain" description="hAT-like transposase RNase-H fold" evidence="1">
    <location>
        <begin position="1"/>
        <end position="47"/>
    </location>
</feature>
<accession>A0AAD8SJL8</accession>
<dbReference type="PANTHER" id="PTHR23272">
    <property type="entry name" value="BED FINGER-RELATED"/>
    <property type="match status" value="1"/>
</dbReference>
<organism evidence="2 3">
    <name type="scientific">Lolium multiflorum</name>
    <name type="common">Italian ryegrass</name>
    <name type="synonym">Lolium perenne subsp. multiflorum</name>
    <dbReference type="NCBI Taxonomy" id="4521"/>
    <lineage>
        <taxon>Eukaryota</taxon>
        <taxon>Viridiplantae</taxon>
        <taxon>Streptophyta</taxon>
        <taxon>Embryophyta</taxon>
        <taxon>Tracheophyta</taxon>
        <taxon>Spermatophyta</taxon>
        <taxon>Magnoliopsida</taxon>
        <taxon>Liliopsida</taxon>
        <taxon>Poales</taxon>
        <taxon>Poaceae</taxon>
        <taxon>BOP clade</taxon>
        <taxon>Pooideae</taxon>
        <taxon>Poodae</taxon>
        <taxon>Poeae</taxon>
        <taxon>Poeae Chloroplast Group 2 (Poeae type)</taxon>
        <taxon>Loliodinae</taxon>
        <taxon>Loliinae</taxon>
        <taxon>Lolium</taxon>
    </lineage>
</organism>
<evidence type="ECO:0000313" key="2">
    <source>
        <dbReference type="EMBL" id="KAK1652080.1"/>
    </source>
</evidence>
<proteinExistence type="predicted"/>
<protein>
    <recommendedName>
        <fullName evidence="1">hAT-like transposase RNase-H fold domain-containing protein</fullName>
    </recommendedName>
</protein>
<dbReference type="PANTHER" id="PTHR23272:SF187">
    <property type="entry name" value="AC9 TRANSPOSASE-RELATED"/>
    <property type="match status" value="1"/>
</dbReference>
<dbReference type="Pfam" id="PF14372">
    <property type="entry name" value="hAT-like_RNase-H"/>
    <property type="match status" value="1"/>
</dbReference>
<keyword evidence="3" id="KW-1185">Reference proteome</keyword>
<evidence type="ECO:0000313" key="3">
    <source>
        <dbReference type="Proteomes" id="UP001231189"/>
    </source>
</evidence>
<dbReference type="InterPro" id="IPR012337">
    <property type="entry name" value="RNaseH-like_sf"/>
</dbReference>
<name>A0AAD8SJL8_LOLMU</name>